<dbReference type="PANTHER" id="PTHR15583">
    <property type="entry name" value="INTERLEUKIN-17 RECEPTOR"/>
    <property type="match status" value="1"/>
</dbReference>
<feature type="domain" description="SEFIR" evidence="9">
    <location>
        <begin position="502"/>
        <end position="656"/>
    </location>
</feature>
<dbReference type="EMBL" id="UYRT01079264">
    <property type="protein sequence ID" value="VDN20324.1"/>
    <property type="molecule type" value="Genomic_DNA"/>
</dbReference>
<dbReference type="WBParaSite" id="GPUH_0001238101-mRNA-1">
    <property type="protein sequence ID" value="GPUH_0001238101-mRNA-1"/>
    <property type="gene ID" value="GPUH_0001238101"/>
</dbReference>
<keyword evidence="4 8" id="KW-1133">Transmembrane helix</keyword>
<organism evidence="12">
    <name type="scientific">Gongylonema pulchrum</name>
    <dbReference type="NCBI Taxonomy" id="637853"/>
    <lineage>
        <taxon>Eukaryota</taxon>
        <taxon>Metazoa</taxon>
        <taxon>Ecdysozoa</taxon>
        <taxon>Nematoda</taxon>
        <taxon>Chromadorea</taxon>
        <taxon>Rhabditida</taxon>
        <taxon>Spirurina</taxon>
        <taxon>Spiruromorpha</taxon>
        <taxon>Spiruroidea</taxon>
        <taxon>Gongylonematidae</taxon>
        <taxon>Gongylonema</taxon>
    </lineage>
</organism>
<dbReference type="InterPro" id="IPR039465">
    <property type="entry name" value="IL-17_rcpt-like"/>
</dbReference>
<evidence type="ECO:0000256" key="4">
    <source>
        <dbReference type="ARBA" id="ARBA00022989"/>
    </source>
</evidence>
<sequence>MTRFDVSAKINFYVIYFDGKLLLIGIFDPIPNTRNEKLVACDVSRVKYWIGVRDAYISPPLLELLGLWGVLPIHPKTFIRARHNREEREQAQIKAAADQIATTSVSEEAEIDTKAATTPSCEQQQIKANQIGEETKNTDPNSICGECHENVRISLRNAGNHRAQSPESLYKFETDTQKCDHMQSQMMPSPVDFCNSQLLDVTFSSVAVLPNRTNTLPYVLLNISVRVDKPVSQVFLRLECLEAPNFEDDYCHNHEEQHRRWGRMIWPCRSLSLLELDLIRYPYHFSYPCFRLSAYSQYRLNVTLTPNLCQKSFIVTIPEEAQLLPVIRRFYQADAEVDIANWSPLAFVDLSLSNRQPWSSVVPVSVDLFQITDSLLTHLATVTISAASAEYRWKDVPRGNYTAYLYVNRPGCKIVCDRTDSSAAAAAACSVCPNTRIHFTVPEDKFWLPVASGNLPHRVLTFIAGSALLCFAILATSVAWLLVVWRRCRKTISLREISLSKRASVFLVYTDDCDAHAAAVATLAELLKNYANADVFLDQFELKSADTVPARWFIEKLGTAEHIVLIFSEGTNAILGGRTLIQRQPFPEFFPTAINFLISECNKDLTGQPVMPSPKVSTRFAFAYFVYSPPSAIPAELKALPVNIFKIPAQVDKLISWLHNQPLNVPLDIHVDISQLQSAINEFLQYRRENPGWLAERLQLMHEVYFALTLGCIM</sequence>
<keyword evidence="3" id="KW-0732">Signal</keyword>
<reference evidence="12" key="1">
    <citation type="submission" date="2016-06" db="UniProtKB">
        <authorList>
            <consortium name="WormBaseParasite"/>
        </authorList>
    </citation>
    <scope>IDENTIFICATION</scope>
</reference>
<evidence type="ECO:0000313" key="12">
    <source>
        <dbReference type="WBParaSite" id="GPUH_0001238101-mRNA-1"/>
    </source>
</evidence>
<gene>
    <name evidence="10" type="ORF">GPUH_LOCUS12364</name>
</gene>
<name>A0A183DUH6_9BILA</name>
<comment type="subcellular location">
    <subcellularLocation>
        <location evidence="1">Membrane</location>
        <topology evidence="1">Single-pass type I membrane protein</topology>
    </subcellularLocation>
</comment>
<dbReference type="PROSITE" id="PS51534">
    <property type="entry name" value="SEFIR"/>
    <property type="match status" value="1"/>
</dbReference>
<dbReference type="InterPro" id="IPR013568">
    <property type="entry name" value="SEFIR_dom"/>
</dbReference>
<keyword evidence="2 8" id="KW-0812">Transmembrane</keyword>
<dbReference type="Gene3D" id="3.30.1320.10">
    <property type="match status" value="1"/>
</dbReference>
<evidence type="ECO:0000313" key="11">
    <source>
        <dbReference type="Proteomes" id="UP000271098"/>
    </source>
</evidence>
<feature type="transmembrane region" description="Helical" evidence="8">
    <location>
        <begin position="459"/>
        <end position="485"/>
    </location>
</feature>
<dbReference type="AlphaFoldDB" id="A0A183DUH6"/>
<dbReference type="OrthoDB" id="5855369at2759"/>
<evidence type="ECO:0000256" key="1">
    <source>
        <dbReference type="ARBA" id="ARBA00004479"/>
    </source>
</evidence>
<dbReference type="SUPFAM" id="SSF54565">
    <property type="entry name" value="Ribosomal protein S16"/>
    <property type="match status" value="1"/>
</dbReference>
<dbReference type="PANTHER" id="PTHR15583:SF7">
    <property type="entry name" value="INTERLEUKIN CYTOKINE RECEPTOR-RELATED PROTEIN 2"/>
    <property type="match status" value="1"/>
</dbReference>
<evidence type="ECO:0000259" key="9">
    <source>
        <dbReference type="PROSITE" id="PS51534"/>
    </source>
</evidence>
<dbReference type="Gene3D" id="3.40.50.11530">
    <property type="match status" value="1"/>
</dbReference>
<evidence type="ECO:0000256" key="5">
    <source>
        <dbReference type="ARBA" id="ARBA00023136"/>
    </source>
</evidence>
<dbReference type="Pfam" id="PF08357">
    <property type="entry name" value="SEFIR"/>
    <property type="match status" value="1"/>
</dbReference>
<dbReference type="GO" id="GO:0030368">
    <property type="term" value="F:interleukin-17 receptor activity"/>
    <property type="evidence" value="ECO:0007669"/>
    <property type="project" value="InterPro"/>
</dbReference>
<proteinExistence type="predicted"/>
<dbReference type="Proteomes" id="UP000271098">
    <property type="component" value="Unassembled WGS sequence"/>
</dbReference>
<keyword evidence="6" id="KW-0675">Receptor</keyword>
<evidence type="ECO:0000256" key="7">
    <source>
        <dbReference type="ARBA" id="ARBA00023180"/>
    </source>
</evidence>
<dbReference type="GO" id="GO:0016020">
    <property type="term" value="C:membrane"/>
    <property type="evidence" value="ECO:0007669"/>
    <property type="project" value="UniProtKB-SubCell"/>
</dbReference>
<evidence type="ECO:0000256" key="2">
    <source>
        <dbReference type="ARBA" id="ARBA00022692"/>
    </source>
</evidence>
<evidence type="ECO:0000256" key="8">
    <source>
        <dbReference type="SAM" id="Phobius"/>
    </source>
</evidence>
<evidence type="ECO:0000313" key="10">
    <source>
        <dbReference type="EMBL" id="VDN20324.1"/>
    </source>
</evidence>
<dbReference type="InterPro" id="IPR023803">
    <property type="entry name" value="Ribosomal_bS16_dom_sf"/>
</dbReference>
<protein>
    <submittedName>
        <fullName evidence="12">SEFIR domain-containing protein</fullName>
    </submittedName>
</protein>
<keyword evidence="11" id="KW-1185">Reference proteome</keyword>
<keyword evidence="7" id="KW-0325">Glycoprotein</keyword>
<evidence type="ECO:0000256" key="6">
    <source>
        <dbReference type="ARBA" id="ARBA00023170"/>
    </source>
</evidence>
<keyword evidence="5 8" id="KW-0472">Membrane</keyword>
<evidence type="ECO:0000256" key="3">
    <source>
        <dbReference type="ARBA" id="ARBA00022729"/>
    </source>
</evidence>
<accession>A0A183DUH6</accession>
<reference evidence="10 11" key="2">
    <citation type="submission" date="2018-11" db="EMBL/GenBank/DDBJ databases">
        <authorList>
            <consortium name="Pathogen Informatics"/>
        </authorList>
    </citation>
    <scope>NUCLEOTIDE SEQUENCE [LARGE SCALE GENOMIC DNA]</scope>
</reference>